<evidence type="ECO:0000313" key="3">
    <source>
        <dbReference type="Proteomes" id="UP000398389"/>
    </source>
</evidence>
<evidence type="ECO:0000256" key="1">
    <source>
        <dbReference type="SAM" id="Phobius"/>
    </source>
</evidence>
<keyword evidence="1" id="KW-0812">Transmembrane</keyword>
<reference evidence="2 3" key="1">
    <citation type="submission" date="2019-09" db="EMBL/GenBank/DDBJ databases">
        <authorList>
            <person name="Brejova B."/>
        </authorList>
    </citation>
    <scope>NUCLEOTIDE SEQUENCE [LARGE SCALE GENOMIC DNA]</scope>
</reference>
<dbReference type="AlphaFoldDB" id="A0A5E8BZ78"/>
<dbReference type="GeneID" id="43584088"/>
<evidence type="ECO:0000313" key="2">
    <source>
        <dbReference type="EMBL" id="VVT56787.1"/>
    </source>
</evidence>
<dbReference type="RefSeq" id="XP_031855879.1">
    <property type="nucleotide sequence ID" value="XM_031999988.1"/>
</dbReference>
<organism evidence="2 3">
    <name type="scientific">Magnusiomyces paraingens</name>
    <dbReference type="NCBI Taxonomy" id="2606893"/>
    <lineage>
        <taxon>Eukaryota</taxon>
        <taxon>Fungi</taxon>
        <taxon>Dikarya</taxon>
        <taxon>Ascomycota</taxon>
        <taxon>Saccharomycotina</taxon>
        <taxon>Dipodascomycetes</taxon>
        <taxon>Dipodascales</taxon>
        <taxon>Dipodascaceae</taxon>
        <taxon>Magnusiomyces</taxon>
    </lineage>
</organism>
<keyword evidence="3" id="KW-1185">Reference proteome</keyword>
<gene>
    <name evidence="2" type="ORF">SAPINGB_P005274</name>
</gene>
<feature type="transmembrane region" description="Helical" evidence="1">
    <location>
        <begin position="12"/>
        <end position="38"/>
    </location>
</feature>
<keyword evidence="1" id="KW-0472">Membrane</keyword>
<dbReference type="Proteomes" id="UP000398389">
    <property type="component" value="Unassembled WGS sequence"/>
</dbReference>
<sequence length="115" mass="13106">MLKVELCSSFKFYTCFVIFILGSTGMLSAMGIFVALLVCWQQWEYSRLYWYAVSFGKYWGSTGMLSVLENIGALLVCCQFWKISGLYWYAVSFGKYRGSTGMLSVLENIGALLKY</sequence>
<accession>A0A5E8BZ78</accession>
<protein>
    <submittedName>
        <fullName evidence="2">Uncharacterized protein</fullName>
    </submittedName>
</protein>
<proteinExistence type="predicted"/>
<keyword evidence="1" id="KW-1133">Transmembrane helix</keyword>
<dbReference type="EMBL" id="CABVLU010000004">
    <property type="protein sequence ID" value="VVT56787.1"/>
    <property type="molecule type" value="Genomic_DNA"/>
</dbReference>
<name>A0A5E8BZ78_9ASCO</name>